<dbReference type="InParanoid" id="B3S6R3"/>
<dbReference type="HOGENOM" id="CLU_068901_0_0_1"/>
<dbReference type="GO" id="GO:0005881">
    <property type="term" value="C:cytoplasmic microtubule"/>
    <property type="evidence" value="ECO:0000318"/>
    <property type="project" value="GO_Central"/>
</dbReference>
<evidence type="ECO:0000256" key="3">
    <source>
        <dbReference type="ARBA" id="ARBA00022490"/>
    </source>
</evidence>
<evidence type="ECO:0000256" key="4">
    <source>
        <dbReference type="ARBA" id="ARBA00023212"/>
    </source>
</evidence>
<accession>B3S6R3</accession>
<feature type="compositionally biased region" description="Basic and acidic residues" evidence="6">
    <location>
        <begin position="204"/>
        <end position="219"/>
    </location>
</feature>
<feature type="compositionally biased region" description="Basic and acidic residues" evidence="6">
    <location>
        <begin position="230"/>
        <end position="243"/>
    </location>
</feature>
<dbReference type="PROSITE" id="PS51665">
    <property type="entry name" value="ENKURIN"/>
    <property type="match status" value="1"/>
</dbReference>
<dbReference type="OMA" id="LSTWTIP"/>
<dbReference type="InterPro" id="IPR027012">
    <property type="entry name" value="Enkurin_dom"/>
</dbReference>
<dbReference type="STRING" id="10228.B3S6R3"/>
<keyword evidence="5" id="KW-0966">Cell projection</keyword>
<gene>
    <name evidence="8" type="ORF">TRIADDRAFT_59897</name>
</gene>
<protein>
    <recommendedName>
        <fullName evidence="7">Enkurin domain-containing protein</fullName>
    </recommendedName>
</protein>
<feature type="region of interest" description="Disordered" evidence="6">
    <location>
        <begin position="116"/>
        <end position="151"/>
    </location>
</feature>
<keyword evidence="3" id="KW-0963">Cytoplasm</keyword>
<feature type="region of interest" description="Disordered" evidence="6">
    <location>
        <begin position="196"/>
        <end position="258"/>
    </location>
</feature>
<dbReference type="CTD" id="6757026"/>
<dbReference type="PANTHER" id="PTHR21490">
    <property type="entry name" value="ENKURIN-RELATED"/>
    <property type="match status" value="1"/>
</dbReference>
<evidence type="ECO:0000313" key="9">
    <source>
        <dbReference type="Proteomes" id="UP000009022"/>
    </source>
</evidence>
<evidence type="ECO:0000256" key="2">
    <source>
        <dbReference type="ARBA" id="ARBA00004245"/>
    </source>
</evidence>
<evidence type="ECO:0000259" key="7">
    <source>
        <dbReference type="PROSITE" id="PS51665"/>
    </source>
</evidence>
<reference evidence="8 9" key="1">
    <citation type="journal article" date="2008" name="Nature">
        <title>The Trichoplax genome and the nature of placozoans.</title>
        <authorList>
            <person name="Srivastava M."/>
            <person name="Begovic E."/>
            <person name="Chapman J."/>
            <person name="Putnam N.H."/>
            <person name="Hellsten U."/>
            <person name="Kawashima T."/>
            <person name="Kuo A."/>
            <person name="Mitros T."/>
            <person name="Salamov A."/>
            <person name="Carpenter M.L."/>
            <person name="Signorovitch A.Y."/>
            <person name="Moreno M.A."/>
            <person name="Kamm K."/>
            <person name="Grimwood J."/>
            <person name="Schmutz J."/>
            <person name="Shapiro H."/>
            <person name="Grigoriev I.V."/>
            <person name="Buss L.W."/>
            <person name="Schierwater B."/>
            <person name="Dellaporta S.L."/>
            <person name="Rokhsar D.S."/>
        </authorList>
    </citation>
    <scope>NUCLEOTIDE SEQUENCE [LARGE SCALE GENOMIC DNA]</scope>
    <source>
        <strain evidence="8 9">Grell-BS-1999</strain>
    </source>
</reference>
<proteinExistence type="predicted"/>
<dbReference type="GeneID" id="6757026"/>
<dbReference type="EMBL" id="DS985252">
    <property type="protein sequence ID" value="EDV21805.1"/>
    <property type="molecule type" value="Genomic_DNA"/>
</dbReference>
<dbReference type="KEGG" id="tad:TRIADDRAFT_59897"/>
<dbReference type="PANTHER" id="PTHR21490:SF2">
    <property type="entry name" value="ENKURIN DOMAIN-CONTAINING PROTEIN 1"/>
    <property type="match status" value="1"/>
</dbReference>
<feature type="domain" description="Enkurin" evidence="7">
    <location>
        <begin position="230"/>
        <end position="322"/>
    </location>
</feature>
<evidence type="ECO:0000313" key="8">
    <source>
        <dbReference type="EMBL" id="EDV21805.1"/>
    </source>
</evidence>
<dbReference type="Proteomes" id="UP000009022">
    <property type="component" value="Unassembled WGS sequence"/>
</dbReference>
<dbReference type="AlphaFoldDB" id="B3S6R3"/>
<dbReference type="RefSeq" id="XP_002115953.1">
    <property type="nucleotide sequence ID" value="XM_002115917.1"/>
</dbReference>
<feature type="region of interest" description="Disordered" evidence="6">
    <location>
        <begin position="74"/>
        <end position="99"/>
    </location>
</feature>
<keyword evidence="4" id="KW-0206">Cytoskeleton</keyword>
<comment type="subcellular location">
    <subcellularLocation>
        <location evidence="1">Cell projection</location>
        <location evidence="1">Cilium</location>
    </subcellularLocation>
    <subcellularLocation>
        <location evidence="2">Cytoplasm</location>
        <location evidence="2">Cytoskeleton</location>
    </subcellularLocation>
</comment>
<evidence type="ECO:0000256" key="5">
    <source>
        <dbReference type="ARBA" id="ARBA00023273"/>
    </source>
</evidence>
<dbReference type="PhylomeDB" id="B3S6R3"/>
<dbReference type="InterPro" id="IPR052102">
    <property type="entry name" value="Enkurin_domain-protein"/>
</dbReference>
<dbReference type="Pfam" id="PF13864">
    <property type="entry name" value="Enkurin"/>
    <property type="match status" value="1"/>
</dbReference>
<evidence type="ECO:0000256" key="6">
    <source>
        <dbReference type="SAM" id="MobiDB-lite"/>
    </source>
</evidence>
<evidence type="ECO:0000256" key="1">
    <source>
        <dbReference type="ARBA" id="ARBA00004138"/>
    </source>
</evidence>
<feature type="compositionally biased region" description="Basic and acidic residues" evidence="6">
    <location>
        <begin position="83"/>
        <end position="99"/>
    </location>
</feature>
<dbReference type="GO" id="GO:0005929">
    <property type="term" value="C:cilium"/>
    <property type="evidence" value="ECO:0007669"/>
    <property type="project" value="UniProtKB-SubCell"/>
</dbReference>
<feature type="region of interest" description="Disordered" evidence="6">
    <location>
        <begin position="1"/>
        <end position="34"/>
    </location>
</feature>
<sequence>MATSREPRWTIPPDPDSARPTSRPLSAGPNPRLRGDAVRIAHSHTGTVGVLFSDTPYVPGKGKTTKNFMLENMRRIKQTQKTNQERKQNEENRPTKPMYKMERFVATATSKVAKIIQDPPPAPRSTSATFLRSHSGKGIPSHLKENRSQSTIGPLVVNATKLSVPKAKECNKQFQQVRKDINYLNRNVREAINTKVRKSPSTESVKEHLDKKNQDEKSHPKGKIPKYLTKRQEQWRRDEERRLASIPDPNMPPGHTLMPDAERRETLAALFENQRELAMKLAKMPLRCDSYTAMNRKTQVERKLAEIDEAIKIFSRPKVYIKED</sequence>
<dbReference type="eggNOG" id="ENOG502QU1P">
    <property type="taxonomic scope" value="Eukaryota"/>
</dbReference>
<keyword evidence="9" id="KW-1185">Reference proteome</keyword>
<organism evidence="8 9">
    <name type="scientific">Trichoplax adhaerens</name>
    <name type="common">Trichoplax reptans</name>
    <dbReference type="NCBI Taxonomy" id="10228"/>
    <lineage>
        <taxon>Eukaryota</taxon>
        <taxon>Metazoa</taxon>
        <taxon>Placozoa</taxon>
        <taxon>Uniplacotomia</taxon>
        <taxon>Trichoplacea</taxon>
        <taxon>Trichoplacidae</taxon>
        <taxon>Trichoplax</taxon>
    </lineage>
</organism>
<name>B3S6R3_TRIAD</name>
<dbReference type="FunCoup" id="B3S6R3">
    <property type="interactions" value="277"/>
</dbReference>
<dbReference type="OrthoDB" id="10264920at2759"/>